<comment type="caution">
    <text evidence="2">The sequence shown here is derived from an EMBL/GenBank/DDBJ whole genome shotgun (WGS) entry which is preliminary data.</text>
</comment>
<gene>
    <name evidence="2" type="ORF">PLOB_00019980</name>
</gene>
<proteinExistence type="predicted"/>
<organism evidence="2 3">
    <name type="scientific">Porites lobata</name>
    <dbReference type="NCBI Taxonomy" id="104759"/>
    <lineage>
        <taxon>Eukaryota</taxon>
        <taxon>Metazoa</taxon>
        <taxon>Cnidaria</taxon>
        <taxon>Anthozoa</taxon>
        <taxon>Hexacorallia</taxon>
        <taxon>Scleractinia</taxon>
        <taxon>Fungiina</taxon>
        <taxon>Poritidae</taxon>
        <taxon>Porites</taxon>
    </lineage>
</organism>
<dbReference type="EMBL" id="CALNXK010000230">
    <property type="protein sequence ID" value="CAH3177786.1"/>
    <property type="molecule type" value="Genomic_DNA"/>
</dbReference>
<dbReference type="PROSITE" id="PS50948">
    <property type="entry name" value="PAN"/>
    <property type="match status" value="1"/>
</dbReference>
<dbReference type="Gene3D" id="3.50.4.10">
    <property type="entry name" value="Hepatocyte Growth Factor"/>
    <property type="match status" value="1"/>
</dbReference>
<dbReference type="Proteomes" id="UP001159405">
    <property type="component" value="Unassembled WGS sequence"/>
</dbReference>
<sequence length="159" mass="17684">MCGSVFESKNDHVLVGNIINTSVVADEFECHQKCLGHISCRSFNVHPGGDITKHVCELNNKTRQMKSVDFIEKSGSSFYGQVKVSCVPVSHDKNKPTSSGQCHPGYEGKRCERSDKHGWYSRKPAHSCKKIRDSGDSKGDGRYWIDAENSGNLLMFTVT</sequence>
<dbReference type="InterPro" id="IPR003609">
    <property type="entry name" value="Pan_app"/>
</dbReference>
<keyword evidence="3" id="KW-1185">Reference proteome</keyword>
<accession>A0ABN8RK32</accession>
<evidence type="ECO:0000259" key="1">
    <source>
        <dbReference type="PROSITE" id="PS50948"/>
    </source>
</evidence>
<reference evidence="2 3" key="1">
    <citation type="submission" date="2022-05" db="EMBL/GenBank/DDBJ databases">
        <authorList>
            <consortium name="Genoscope - CEA"/>
            <person name="William W."/>
        </authorList>
    </citation>
    <scope>NUCLEOTIDE SEQUENCE [LARGE SCALE GENOMIC DNA]</scope>
</reference>
<dbReference type="Gene3D" id="2.60.120.1000">
    <property type="match status" value="1"/>
</dbReference>
<dbReference type="Pfam" id="PF00024">
    <property type="entry name" value="PAN_1"/>
    <property type="match status" value="1"/>
</dbReference>
<dbReference type="SUPFAM" id="SSF57414">
    <property type="entry name" value="Hairpin loop containing domain-like"/>
    <property type="match status" value="1"/>
</dbReference>
<evidence type="ECO:0000313" key="3">
    <source>
        <dbReference type="Proteomes" id="UP001159405"/>
    </source>
</evidence>
<evidence type="ECO:0000313" key="2">
    <source>
        <dbReference type="EMBL" id="CAH3177786.1"/>
    </source>
</evidence>
<feature type="domain" description="Apple" evidence="1">
    <location>
        <begin position="2"/>
        <end position="86"/>
    </location>
</feature>
<name>A0ABN8RK32_9CNID</name>
<protein>
    <recommendedName>
        <fullName evidence="1">Apple domain-containing protein</fullName>
    </recommendedName>
</protein>